<proteinExistence type="predicted"/>
<dbReference type="EMBL" id="CAJVQC010027420">
    <property type="protein sequence ID" value="CAG8736401.1"/>
    <property type="molecule type" value="Genomic_DNA"/>
</dbReference>
<feature type="non-terminal residue" evidence="1">
    <location>
        <position position="123"/>
    </location>
</feature>
<comment type="caution">
    <text evidence="1">The sequence shown here is derived from an EMBL/GenBank/DDBJ whole genome shotgun (WGS) entry which is preliminary data.</text>
</comment>
<accession>A0ACA9Q4U4</accession>
<organism evidence="1 2">
    <name type="scientific">Racocetra persica</name>
    <dbReference type="NCBI Taxonomy" id="160502"/>
    <lineage>
        <taxon>Eukaryota</taxon>
        <taxon>Fungi</taxon>
        <taxon>Fungi incertae sedis</taxon>
        <taxon>Mucoromycota</taxon>
        <taxon>Glomeromycotina</taxon>
        <taxon>Glomeromycetes</taxon>
        <taxon>Diversisporales</taxon>
        <taxon>Gigasporaceae</taxon>
        <taxon>Racocetra</taxon>
    </lineage>
</organism>
<reference evidence="1" key="1">
    <citation type="submission" date="2021-06" db="EMBL/GenBank/DDBJ databases">
        <authorList>
            <person name="Kallberg Y."/>
            <person name="Tangrot J."/>
            <person name="Rosling A."/>
        </authorList>
    </citation>
    <scope>NUCLEOTIDE SEQUENCE</scope>
    <source>
        <strain evidence="1">MA461A</strain>
    </source>
</reference>
<protein>
    <submittedName>
        <fullName evidence="1">22850_t:CDS:1</fullName>
    </submittedName>
</protein>
<sequence>MNDTKFSSIPTKRGSTINIDKINGRIPSNIPLYLFAFLVFSKIIFAFSTHIARECFLLCGAPVSVVTFGVLGGAGLMLLAWQNFMGGHKALSSTKWPKVALYTIIYTTQMYFWFMGLSRLKSS</sequence>
<evidence type="ECO:0000313" key="1">
    <source>
        <dbReference type="EMBL" id="CAG8736401.1"/>
    </source>
</evidence>
<keyword evidence="2" id="KW-1185">Reference proteome</keyword>
<name>A0ACA9Q4U4_9GLOM</name>
<evidence type="ECO:0000313" key="2">
    <source>
        <dbReference type="Proteomes" id="UP000789920"/>
    </source>
</evidence>
<gene>
    <name evidence="1" type="ORF">RPERSI_LOCUS12702</name>
</gene>
<dbReference type="Proteomes" id="UP000789920">
    <property type="component" value="Unassembled WGS sequence"/>
</dbReference>